<accession>A0A382JY72</accession>
<name>A0A382JY72_9ZZZZ</name>
<evidence type="ECO:0000313" key="1">
    <source>
        <dbReference type="EMBL" id="SVC17454.1"/>
    </source>
</evidence>
<dbReference type="EMBL" id="UINC01077382">
    <property type="protein sequence ID" value="SVC17454.1"/>
    <property type="molecule type" value="Genomic_DNA"/>
</dbReference>
<proteinExistence type="predicted"/>
<organism evidence="1">
    <name type="scientific">marine metagenome</name>
    <dbReference type="NCBI Taxonomy" id="408172"/>
    <lineage>
        <taxon>unclassified sequences</taxon>
        <taxon>metagenomes</taxon>
        <taxon>ecological metagenomes</taxon>
    </lineage>
</organism>
<gene>
    <name evidence="1" type="ORF">METZ01_LOCUS270308</name>
</gene>
<protein>
    <submittedName>
        <fullName evidence="1">Uncharacterized protein</fullName>
    </submittedName>
</protein>
<dbReference type="AlphaFoldDB" id="A0A382JY72"/>
<reference evidence="1" key="1">
    <citation type="submission" date="2018-05" db="EMBL/GenBank/DDBJ databases">
        <authorList>
            <person name="Lanie J.A."/>
            <person name="Ng W.-L."/>
            <person name="Kazmierczak K.M."/>
            <person name="Andrzejewski T.M."/>
            <person name="Davidsen T.M."/>
            <person name="Wayne K.J."/>
            <person name="Tettelin H."/>
            <person name="Glass J.I."/>
            <person name="Rusch D."/>
            <person name="Podicherti R."/>
            <person name="Tsui H.-C.T."/>
            <person name="Winkler M.E."/>
        </authorList>
    </citation>
    <scope>NUCLEOTIDE SEQUENCE</scope>
</reference>
<feature type="non-terminal residue" evidence="1">
    <location>
        <position position="97"/>
    </location>
</feature>
<sequence length="97" mass="10679">MPVLAALRERFPSTEIEVLGYPRIASLGLLGGLAKAVHAIESPGLAMFFAKGGSFDSEWREFFGQFAIVISYLFDPDKIFETNVKSCGPRQFIAAQH</sequence>